<dbReference type="Proteomes" id="UP001057753">
    <property type="component" value="Unassembled WGS sequence"/>
</dbReference>
<protein>
    <submittedName>
        <fullName evidence="1">Uncharacterized protein</fullName>
    </submittedName>
</protein>
<proteinExistence type="predicted"/>
<comment type="caution">
    <text evidence="1">The sequence shown here is derived from an EMBL/GenBank/DDBJ whole genome shotgun (WGS) entry which is preliminary data.</text>
</comment>
<gene>
    <name evidence="1" type="ORF">HXA33_08240</name>
</gene>
<keyword evidence="2" id="KW-1185">Reference proteome</keyword>
<evidence type="ECO:0000313" key="2">
    <source>
        <dbReference type="Proteomes" id="UP001057753"/>
    </source>
</evidence>
<evidence type="ECO:0000313" key="1">
    <source>
        <dbReference type="EMBL" id="MCR6096542.1"/>
    </source>
</evidence>
<name>A0A9Q4FYW3_SALAG</name>
<reference evidence="1" key="1">
    <citation type="submission" date="2020-06" db="EMBL/GenBank/DDBJ databases">
        <title>Insight into the genomes of haloalkaliphilic bacilli from Kenyan soda lakes.</title>
        <authorList>
            <person name="Mwirichia R."/>
            <person name="Villamizar G.C."/>
            <person name="Poehlein A."/>
            <person name="Mugweru J."/>
            <person name="Kipnyargis A."/>
            <person name="Kiplimo D."/>
            <person name="Orwa P."/>
            <person name="Daniel R."/>
        </authorList>
    </citation>
    <scope>NUCLEOTIDE SEQUENCE</scope>
    <source>
        <strain evidence="1">B1096_S55</strain>
    </source>
</reference>
<organism evidence="1 2">
    <name type="scientific">Salipaludibacillus agaradhaerens</name>
    <name type="common">Bacillus agaradhaerens</name>
    <dbReference type="NCBI Taxonomy" id="76935"/>
    <lineage>
        <taxon>Bacteria</taxon>
        <taxon>Bacillati</taxon>
        <taxon>Bacillota</taxon>
        <taxon>Bacilli</taxon>
        <taxon>Bacillales</taxon>
        <taxon>Bacillaceae</taxon>
    </lineage>
</organism>
<dbReference type="RefSeq" id="WP_257821119.1">
    <property type="nucleotide sequence ID" value="NZ_JABXYM010000001.1"/>
</dbReference>
<sequence>MPEINHRYKIVIRCEQCGEKYILRGRPNEMGGFDTGFKRCVCGNESQFDMDVSPE</sequence>
<dbReference type="AlphaFoldDB" id="A0A9Q4FYW3"/>
<dbReference type="EMBL" id="JABXYM010000001">
    <property type="protein sequence ID" value="MCR6096542.1"/>
    <property type="molecule type" value="Genomic_DNA"/>
</dbReference>
<accession>A0A9Q4FYW3</accession>